<feature type="binding site" evidence="8">
    <location>
        <position position="273"/>
    </location>
    <ligand>
        <name>Mn(2+)</name>
        <dbReference type="ChEBI" id="CHEBI:29035"/>
        <label>2</label>
    </ligand>
</feature>
<keyword evidence="4 8" id="KW-0031">Aminopeptidase</keyword>
<keyword evidence="11" id="KW-1185">Reference proteome</keyword>
<dbReference type="Gene3D" id="3.40.630.10">
    <property type="entry name" value="Zn peptidases"/>
    <property type="match status" value="1"/>
</dbReference>
<feature type="active site" evidence="8">
    <location>
        <position position="354"/>
    </location>
</feature>
<proteinExistence type="inferred from homology"/>
<dbReference type="EC" id="3.4.11.1" evidence="8"/>
<comment type="function">
    <text evidence="8">Presumably involved in the processing and regular turnover of intracellular proteins. Catalyzes the removal of unsubstituted N-terminal amino acids from various peptides.</text>
</comment>
<dbReference type="Gene3D" id="3.40.220.10">
    <property type="entry name" value="Leucine Aminopeptidase, subunit E, domain 1"/>
    <property type="match status" value="1"/>
</dbReference>
<comment type="subcellular location">
    <subcellularLocation>
        <location evidence="8">Cytoplasm</location>
    </subcellularLocation>
</comment>
<feature type="domain" description="Cytosol aminopeptidase" evidence="9">
    <location>
        <begin position="348"/>
        <end position="355"/>
    </location>
</feature>
<name>A0ABY3X6A0_9GAMM</name>
<dbReference type="Pfam" id="PF00883">
    <property type="entry name" value="Peptidase_M17"/>
    <property type="match status" value="1"/>
</dbReference>
<evidence type="ECO:0000313" key="10">
    <source>
        <dbReference type="EMBL" id="UNM97420.1"/>
    </source>
</evidence>
<feature type="binding site" evidence="8">
    <location>
        <position position="352"/>
    </location>
    <ligand>
        <name>Mn(2+)</name>
        <dbReference type="ChEBI" id="CHEBI:29035"/>
        <label>1</label>
    </ligand>
</feature>
<feature type="binding site" evidence="8">
    <location>
        <position position="268"/>
    </location>
    <ligand>
        <name>Mn(2+)</name>
        <dbReference type="ChEBI" id="CHEBI:29035"/>
        <label>2</label>
    </ligand>
</feature>
<keyword evidence="5 8" id="KW-0645">Protease</keyword>
<comment type="catalytic activity">
    <reaction evidence="1 8">
        <text>Release of an N-terminal amino acid, Xaa-|-Yaa-, in which Xaa is preferably Leu, but may be other amino acids including Pro although not Arg or Lys, and Yaa may be Pro. Amino acid amides and methyl esters are also readily hydrolyzed, but rates on arylamides are exceedingly low.</text>
        <dbReference type="EC" id="3.4.11.1"/>
    </reaction>
</comment>
<accession>A0ABY3X6A0</accession>
<evidence type="ECO:0000256" key="8">
    <source>
        <dbReference type="HAMAP-Rule" id="MF_00181"/>
    </source>
</evidence>
<dbReference type="Proteomes" id="UP000829542">
    <property type="component" value="Chromosome"/>
</dbReference>
<dbReference type="SUPFAM" id="SSF53187">
    <property type="entry name" value="Zn-dependent exopeptidases"/>
    <property type="match status" value="1"/>
</dbReference>
<gene>
    <name evidence="8" type="primary">pepA</name>
    <name evidence="10" type="ORF">MMG00_06140</name>
</gene>
<dbReference type="PROSITE" id="PS00631">
    <property type="entry name" value="CYTOSOL_AP"/>
    <property type="match status" value="1"/>
</dbReference>
<dbReference type="NCBIfam" id="NF002073">
    <property type="entry name" value="PRK00913.1-2"/>
    <property type="match status" value="1"/>
</dbReference>
<dbReference type="SUPFAM" id="SSF52949">
    <property type="entry name" value="Macro domain-like"/>
    <property type="match status" value="1"/>
</dbReference>
<evidence type="ECO:0000256" key="1">
    <source>
        <dbReference type="ARBA" id="ARBA00000135"/>
    </source>
</evidence>
<feature type="active site" evidence="8">
    <location>
        <position position="280"/>
    </location>
</feature>
<comment type="similarity">
    <text evidence="3 8">Belongs to the peptidase M17 family.</text>
</comment>
<dbReference type="Pfam" id="PF02789">
    <property type="entry name" value="Peptidase_M17_N"/>
    <property type="match status" value="1"/>
</dbReference>
<keyword evidence="6 8" id="KW-0378">Hydrolase</keyword>
<keyword evidence="8" id="KW-0479">Metal-binding</keyword>
<dbReference type="EMBL" id="CP093379">
    <property type="protein sequence ID" value="UNM97420.1"/>
    <property type="molecule type" value="Genomic_DNA"/>
</dbReference>
<keyword evidence="7 8" id="KW-0464">Manganese</keyword>
<feature type="binding site" evidence="8">
    <location>
        <position position="291"/>
    </location>
    <ligand>
        <name>Mn(2+)</name>
        <dbReference type="ChEBI" id="CHEBI:29035"/>
        <label>2</label>
    </ligand>
</feature>
<dbReference type="NCBIfam" id="NF002077">
    <property type="entry name" value="PRK00913.2-4"/>
    <property type="match status" value="1"/>
</dbReference>
<evidence type="ECO:0000259" key="9">
    <source>
        <dbReference type="PROSITE" id="PS00631"/>
    </source>
</evidence>
<dbReference type="GO" id="GO:0004177">
    <property type="term" value="F:aminopeptidase activity"/>
    <property type="evidence" value="ECO:0007669"/>
    <property type="project" value="UniProtKB-KW"/>
</dbReference>
<evidence type="ECO:0000313" key="11">
    <source>
        <dbReference type="Proteomes" id="UP000829542"/>
    </source>
</evidence>
<dbReference type="PANTHER" id="PTHR11963:SF23">
    <property type="entry name" value="CYTOSOL AMINOPEPTIDASE"/>
    <property type="match status" value="1"/>
</dbReference>
<evidence type="ECO:0000256" key="7">
    <source>
        <dbReference type="ARBA" id="ARBA00023211"/>
    </source>
</evidence>
<organism evidence="10 11">
    <name type="scientific">Ignatzschineria rhizosphaerae</name>
    <dbReference type="NCBI Taxonomy" id="2923279"/>
    <lineage>
        <taxon>Bacteria</taxon>
        <taxon>Pseudomonadati</taxon>
        <taxon>Pseudomonadota</taxon>
        <taxon>Gammaproteobacteria</taxon>
        <taxon>Cardiobacteriales</taxon>
        <taxon>Ignatzschineriaceae</taxon>
        <taxon>Ignatzschineria</taxon>
    </lineage>
</organism>
<dbReference type="NCBIfam" id="NF002074">
    <property type="entry name" value="PRK00913.1-4"/>
    <property type="match status" value="1"/>
</dbReference>
<dbReference type="PANTHER" id="PTHR11963">
    <property type="entry name" value="LEUCINE AMINOPEPTIDASE-RELATED"/>
    <property type="match status" value="1"/>
</dbReference>
<dbReference type="CDD" id="cd00433">
    <property type="entry name" value="Peptidase_M17"/>
    <property type="match status" value="1"/>
</dbReference>
<protein>
    <recommendedName>
        <fullName evidence="8">Probable cytosol aminopeptidase</fullName>
        <ecNumber evidence="8">3.4.11.1</ecNumber>
    </recommendedName>
    <alternativeName>
        <fullName evidence="8">Leucine aminopeptidase</fullName>
        <shortName evidence="8">LAP</shortName>
        <ecNumber evidence="8">3.4.11.10</ecNumber>
    </alternativeName>
    <alternativeName>
        <fullName evidence="8">Leucyl aminopeptidase</fullName>
    </alternativeName>
</protein>
<comment type="cofactor">
    <cofactor evidence="8">
        <name>Mn(2+)</name>
        <dbReference type="ChEBI" id="CHEBI:29035"/>
    </cofactor>
    <text evidence="8">Binds 2 manganese ions per subunit.</text>
</comment>
<evidence type="ECO:0000256" key="6">
    <source>
        <dbReference type="ARBA" id="ARBA00022801"/>
    </source>
</evidence>
<dbReference type="InterPro" id="IPR008283">
    <property type="entry name" value="Peptidase_M17_N"/>
</dbReference>
<dbReference type="PRINTS" id="PR00481">
    <property type="entry name" value="LAMNOPPTDASE"/>
</dbReference>
<evidence type="ECO:0000256" key="4">
    <source>
        <dbReference type="ARBA" id="ARBA00022438"/>
    </source>
</evidence>
<dbReference type="InterPro" id="IPR000819">
    <property type="entry name" value="Peptidase_M17_C"/>
</dbReference>
<dbReference type="InterPro" id="IPR011356">
    <property type="entry name" value="Leucine_aapep/pepB"/>
</dbReference>
<evidence type="ECO:0000256" key="3">
    <source>
        <dbReference type="ARBA" id="ARBA00009528"/>
    </source>
</evidence>
<feature type="binding site" evidence="8">
    <location>
        <position position="352"/>
    </location>
    <ligand>
        <name>Mn(2+)</name>
        <dbReference type="ChEBI" id="CHEBI:29035"/>
        <label>2</label>
    </ligand>
</feature>
<dbReference type="EC" id="3.4.11.10" evidence="8"/>
<evidence type="ECO:0000256" key="2">
    <source>
        <dbReference type="ARBA" id="ARBA00000967"/>
    </source>
</evidence>
<keyword evidence="8" id="KW-0963">Cytoplasm</keyword>
<evidence type="ECO:0000256" key="5">
    <source>
        <dbReference type="ARBA" id="ARBA00022670"/>
    </source>
</evidence>
<feature type="binding site" evidence="8">
    <location>
        <position position="350"/>
    </location>
    <ligand>
        <name>Mn(2+)</name>
        <dbReference type="ChEBI" id="CHEBI:29035"/>
        <label>1</label>
    </ligand>
</feature>
<dbReference type="NCBIfam" id="NF002083">
    <property type="entry name" value="PRK00913.3-5"/>
    <property type="match status" value="1"/>
</dbReference>
<dbReference type="InterPro" id="IPR023042">
    <property type="entry name" value="Peptidase_M17_leu_NH2_pept"/>
</dbReference>
<comment type="catalytic activity">
    <reaction evidence="2 8">
        <text>Release of an N-terminal amino acid, preferentially leucine, but not glutamic or aspartic acids.</text>
        <dbReference type="EC" id="3.4.11.10"/>
    </reaction>
</comment>
<dbReference type="InterPro" id="IPR043472">
    <property type="entry name" value="Macro_dom-like"/>
</dbReference>
<feature type="binding site" evidence="8">
    <location>
        <position position="273"/>
    </location>
    <ligand>
        <name>Mn(2+)</name>
        <dbReference type="ChEBI" id="CHEBI:29035"/>
        <label>1</label>
    </ligand>
</feature>
<sequence>MMNINKMMFQVSQDALDQHATDCLVIGAFEEQLSDDAKSLDKALNGKLTKLLESGDISGKAGEILSLIDLDGIQAKRLVIVGLGKKEKFSLDGLRKAVLAVTRWAKATPVKTLTFSLLQQCKIKETSIATLIQAAGDALYQFAAPKKEAVKALDLQSITVLDANADQTVKNAVAYGQALVNGMSLTKDLANMPANMMTPTDLGEAALALAKEFPNVKATVLDKAQIEALKMGSFLSVAQGSVEEPRFIVLEYKHADNKDEAPIALVGKGVTFDTGGISLKPGAAMDEMKYDMGGAASVLGTFRALAELNIKTNVMGFIPATENMPSGTAVKPGDVVTSMSGQTIEILNTDAEGRLILCDALTYATQHKPKAIVDIATLTGAIIIALGHEVSGLFGNNEALTAKIKASADSTRDHVWEFPIWNEIYQPMLDSNFADMGNISTGGRGAGSITAACFLERFVEEYPWVHLDVAGTAWTSGKEKGSTARPVPLLLDFIKNYQA</sequence>
<reference evidence="10 11" key="1">
    <citation type="submission" date="2022-03" db="EMBL/GenBank/DDBJ databases">
        <title>Ignatzschineria rhizosphaerae HR5S32.</title>
        <authorList>
            <person name="Sun J.Q."/>
            <person name="Feng J.Y."/>
        </authorList>
    </citation>
    <scope>NUCLEOTIDE SEQUENCE [LARGE SCALE GENOMIC DNA]</scope>
    <source>
        <strain evidence="10 11">HR5S32</strain>
    </source>
</reference>
<dbReference type="HAMAP" id="MF_00181">
    <property type="entry name" value="Cytosol_peptidase_M17"/>
    <property type="match status" value="1"/>
</dbReference>